<evidence type="ECO:0000256" key="1">
    <source>
        <dbReference type="SAM" id="SignalP"/>
    </source>
</evidence>
<dbReference type="STRING" id="1797110.A3841_05145"/>
<dbReference type="InterPro" id="IPR012338">
    <property type="entry name" value="Beta-lactam/transpept-like"/>
</dbReference>
<feature type="signal peptide" evidence="1">
    <location>
        <begin position="1"/>
        <end position="22"/>
    </location>
</feature>
<dbReference type="PANTHER" id="PTHR46825:SF9">
    <property type="entry name" value="BETA-LACTAMASE-RELATED DOMAIN-CONTAINING PROTEIN"/>
    <property type="match status" value="1"/>
</dbReference>
<gene>
    <name evidence="3" type="ORF">A3841_05145</name>
</gene>
<dbReference type="Proteomes" id="UP000186551">
    <property type="component" value="Unassembled WGS sequence"/>
</dbReference>
<organism evidence="3 4">
    <name type="scientific">Pontibacter flavimaris</name>
    <dbReference type="NCBI Taxonomy" id="1797110"/>
    <lineage>
        <taxon>Bacteria</taxon>
        <taxon>Pseudomonadati</taxon>
        <taxon>Bacteroidota</taxon>
        <taxon>Cytophagia</taxon>
        <taxon>Cytophagales</taxon>
        <taxon>Hymenobacteraceae</taxon>
        <taxon>Pontibacter</taxon>
    </lineage>
</organism>
<dbReference type="OrthoDB" id="846150at2"/>
<dbReference type="Pfam" id="PF00144">
    <property type="entry name" value="Beta-lactamase"/>
    <property type="match status" value="1"/>
</dbReference>
<feature type="chain" id="PRO_5013202720" evidence="1">
    <location>
        <begin position="23"/>
        <end position="380"/>
    </location>
</feature>
<dbReference type="InterPro" id="IPR050491">
    <property type="entry name" value="AmpC-like"/>
</dbReference>
<dbReference type="GO" id="GO:0016787">
    <property type="term" value="F:hydrolase activity"/>
    <property type="evidence" value="ECO:0007669"/>
    <property type="project" value="UniProtKB-KW"/>
</dbReference>
<keyword evidence="3" id="KW-0378">Hydrolase</keyword>
<evidence type="ECO:0000313" key="3">
    <source>
        <dbReference type="EMBL" id="OKL38544.1"/>
    </source>
</evidence>
<evidence type="ECO:0000313" key="4">
    <source>
        <dbReference type="Proteomes" id="UP000186551"/>
    </source>
</evidence>
<dbReference type="EMBL" id="LVWA01000012">
    <property type="protein sequence ID" value="OKL38544.1"/>
    <property type="molecule type" value="Genomic_DNA"/>
</dbReference>
<accession>A0A1Q5P8L9</accession>
<dbReference type="PANTHER" id="PTHR46825">
    <property type="entry name" value="D-ALANYL-D-ALANINE-CARBOXYPEPTIDASE/ENDOPEPTIDASE AMPH"/>
    <property type="match status" value="1"/>
</dbReference>
<name>A0A1Q5P8L9_9BACT</name>
<feature type="domain" description="Beta-lactamase-related" evidence="2">
    <location>
        <begin position="31"/>
        <end position="364"/>
    </location>
</feature>
<reference evidence="3 4" key="1">
    <citation type="submission" date="2016-03" db="EMBL/GenBank/DDBJ databases">
        <title>Genome sequence of Pontibacter sp. nov., of the family cytophagaceae, isolated from marine sediment of the Yellow Sea, China.</title>
        <authorList>
            <person name="Zhang G."/>
            <person name="Zhang R."/>
        </authorList>
    </citation>
    <scope>NUCLEOTIDE SEQUENCE [LARGE SCALE GENOMIC DNA]</scope>
    <source>
        <strain evidence="3 4">S10-8</strain>
    </source>
</reference>
<sequence>MKHVLRKSRYLLLLLIFAVVNAYGQVQKAEEEIQAIMQKYDAVGLSVAVVENGEITYANAFGLKDVESGTKLSPDDIFRIASISKSFSATAIMQLVEAGKLSLDDDMSNLVGFKVRNPKYPETPITLKMVLSHTSSINDSQGYFTLDAINPAKNPDWAQCYNAYEPGKDYEYCNLNFNMVGTIIEKVSGERFDQYIKQHILDPLGLYGGYAVDSLDASLFTTLYAYNPLTGQYTPSPSAYAPRSEEIRNYVLGYSTPVFSPTGGMKISAPDLARYMTMHMQKGKYKGTRIISKKSARAMQQQIAQNGYGLALTTETDLIPGKTMIGHTGSAYGLYSAMFFHPKEKFGFVVITNGCSAPESDELNKLLVETINSLYQTLVK</sequence>
<comment type="caution">
    <text evidence="3">The sequence shown here is derived from an EMBL/GenBank/DDBJ whole genome shotgun (WGS) entry which is preliminary data.</text>
</comment>
<dbReference type="AlphaFoldDB" id="A0A1Q5P8L9"/>
<keyword evidence="1" id="KW-0732">Signal</keyword>
<dbReference type="RefSeq" id="WP_073854438.1">
    <property type="nucleotide sequence ID" value="NZ_LVWA01000012.1"/>
</dbReference>
<evidence type="ECO:0000259" key="2">
    <source>
        <dbReference type="Pfam" id="PF00144"/>
    </source>
</evidence>
<dbReference type="SUPFAM" id="SSF56601">
    <property type="entry name" value="beta-lactamase/transpeptidase-like"/>
    <property type="match status" value="1"/>
</dbReference>
<protein>
    <submittedName>
        <fullName evidence="3">Serine hydrolase</fullName>
    </submittedName>
</protein>
<dbReference type="InterPro" id="IPR001466">
    <property type="entry name" value="Beta-lactam-related"/>
</dbReference>
<dbReference type="Gene3D" id="3.40.710.10">
    <property type="entry name" value="DD-peptidase/beta-lactamase superfamily"/>
    <property type="match status" value="1"/>
</dbReference>
<proteinExistence type="predicted"/>
<keyword evidence="4" id="KW-1185">Reference proteome</keyword>